<dbReference type="GO" id="GO:0003700">
    <property type="term" value="F:DNA-binding transcription factor activity"/>
    <property type="evidence" value="ECO:0007669"/>
    <property type="project" value="TreeGrafter"/>
</dbReference>
<accession>A0A858ZRE8</accession>
<dbReference type="Pfam" id="PF13545">
    <property type="entry name" value="HTH_Crp_2"/>
    <property type="match status" value="1"/>
</dbReference>
<dbReference type="SMART" id="SM00100">
    <property type="entry name" value="cNMP"/>
    <property type="match status" value="1"/>
</dbReference>
<dbReference type="PANTHER" id="PTHR24567:SF74">
    <property type="entry name" value="HTH-TYPE TRANSCRIPTIONAL REGULATOR ARCR"/>
    <property type="match status" value="1"/>
</dbReference>
<feature type="domain" description="HTH crp-type" evidence="5">
    <location>
        <begin position="165"/>
        <end position="241"/>
    </location>
</feature>
<dbReference type="PANTHER" id="PTHR24567">
    <property type="entry name" value="CRP FAMILY TRANSCRIPTIONAL REGULATORY PROTEIN"/>
    <property type="match status" value="1"/>
</dbReference>
<dbReference type="Gene3D" id="1.10.10.10">
    <property type="entry name" value="Winged helix-like DNA-binding domain superfamily/Winged helix DNA-binding domain"/>
    <property type="match status" value="1"/>
</dbReference>
<evidence type="ECO:0000256" key="3">
    <source>
        <dbReference type="ARBA" id="ARBA00023163"/>
    </source>
</evidence>
<name>A0A858ZRE8_9BURK</name>
<protein>
    <submittedName>
        <fullName evidence="6">Crp/Fnr family transcriptional regulator</fullName>
    </submittedName>
</protein>
<dbReference type="PROSITE" id="PS51063">
    <property type="entry name" value="HTH_CRP_2"/>
    <property type="match status" value="1"/>
</dbReference>
<dbReference type="OMA" id="CELHFFE"/>
<gene>
    <name evidence="6" type="ORF">HF896_06420</name>
</gene>
<dbReference type="InterPro" id="IPR036388">
    <property type="entry name" value="WH-like_DNA-bd_sf"/>
</dbReference>
<dbReference type="GO" id="GO:0005829">
    <property type="term" value="C:cytosol"/>
    <property type="evidence" value="ECO:0007669"/>
    <property type="project" value="TreeGrafter"/>
</dbReference>
<dbReference type="GO" id="GO:0003677">
    <property type="term" value="F:DNA binding"/>
    <property type="evidence" value="ECO:0007669"/>
    <property type="project" value="UniProtKB-KW"/>
</dbReference>
<dbReference type="RefSeq" id="WP_013518024.1">
    <property type="nucleotide sequence ID" value="NZ_CP051298.1"/>
</dbReference>
<keyword evidence="3" id="KW-0804">Transcription</keyword>
<keyword evidence="1" id="KW-0805">Transcription regulation</keyword>
<evidence type="ECO:0000313" key="6">
    <source>
        <dbReference type="EMBL" id="QKD43264.1"/>
    </source>
</evidence>
<evidence type="ECO:0000259" key="5">
    <source>
        <dbReference type="PROSITE" id="PS51063"/>
    </source>
</evidence>
<proteinExistence type="predicted"/>
<dbReference type="Pfam" id="PF00027">
    <property type="entry name" value="cNMP_binding"/>
    <property type="match status" value="1"/>
</dbReference>
<dbReference type="InterPro" id="IPR036390">
    <property type="entry name" value="WH_DNA-bd_sf"/>
</dbReference>
<evidence type="ECO:0000256" key="1">
    <source>
        <dbReference type="ARBA" id="ARBA00023015"/>
    </source>
</evidence>
<dbReference type="EMBL" id="CP051298">
    <property type="protein sequence ID" value="QKD43264.1"/>
    <property type="molecule type" value="Genomic_DNA"/>
</dbReference>
<evidence type="ECO:0000256" key="2">
    <source>
        <dbReference type="ARBA" id="ARBA00023125"/>
    </source>
</evidence>
<evidence type="ECO:0000313" key="7">
    <source>
        <dbReference type="Proteomes" id="UP000500755"/>
    </source>
</evidence>
<dbReference type="InterPro" id="IPR050397">
    <property type="entry name" value="Env_Response_Regulators"/>
</dbReference>
<keyword evidence="2" id="KW-0238">DNA-binding</keyword>
<dbReference type="SUPFAM" id="SSF51206">
    <property type="entry name" value="cAMP-binding domain-like"/>
    <property type="match status" value="1"/>
</dbReference>
<sequence length="260" mass="28630">MHASPRPSADPPLQRPLLSAQEREAIDQSPWFSSLPPSLRHDIFRLGHVTRYAHGDLIAKQGQPIRNWFACASGALRFRRTTTAGRRVTLAYVEPGIWVGEAEVLYGRPCTYDAHAHGNTTLLSVPEAALRALLQQHPSFGQSLLTLQAHSMRSLYLMMEDVATMPLRARLTKQLLHLQERFGPHHVAPGESRPLGLSLAQDELAGLLGGSRQRVNVELKWLERQGLISVRPRGIELHDVQGLQALVAQAAAAAQGKPDG</sequence>
<dbReference type="InterPro" id="IPR018490">
    <property type="entry name" value="cNMP-bd_dom_sf"/>
</dbReference>
<evidence type="ECO:0000259" key="4">
    <source>
        <dbReference type="PROSITE" id="PS50042"/>
    </source>
</evidence>
<dbReference type="SUPFAM" id="SSF46785">
    <property type="entry name" value="Winged helix' DNA-binding domain"/>
    <property type="match status" value="1"/>
</dbReference>
<dbReference type="CDD" id="cd00038">
    <property type="entry name" value="CAP_ED"/>
    <property type="match status" value="1"/>
</dbReference>
<dbReference type="InterPro" id="IPR012318">
    <property type="entry name" value="HTH_CRP"/>
</dbReference>
<dbReference type="SMART" id="SM00419">
    <property type="entry name" value="HTH_CRP"/>
    <property type="match status" value="1"/>
</dbReference>
<dbReference type="InterPro" id="IPR000595">
    <property type="entry name" value="cNMP-bd_dom"/>
</dbReference>
<organism evidence="6 7">
    <name type="scientific">Alicycliphilus denitrificans</name>
    <dbReference type="NCBI Taxonomy" id="179636"/>
    <lineage>
        <taxon>Bacteria</taxon>
        <taxon>Pseudomonadati</taxon>
        <taxon>Pseudomonadota</taxon>
        <taxon>Betaproteobacteria</taxon>
        <taxon>Burkholderiales</taxon>
        <taxon>Comamonadaceae</taxon>
        <taxon>Alicycliphilus</taxon>
    </lineage>
</organism>
<dbReference type="AlphaFoldDB" id="A0A858ZRE8"/>
<reference evidence="6 7" key="1">
    <citation type="submission" date="2020-05" db="EMBL/GenBank/DDBJ databases">
        <title>Complete genome sequence of Alicycliphilus denitrificans DP3.</title>
        <authorList>
            <person name="Chen X."/>
        </authorList>
    </citation>
    <scope>NUCLEOTIDE SEQUENCE [LARGE SCALE GENOMIC DNA]</scope>
    <source>
        <strain evidence="6 7">DP3</strain>
    </source>
</reference>
<dbReference type="InterPro" id="IPR014710">
    <property type="entry name" value="RmlC-like_jellyroll"/>
</dbReference>
<feature type="domain" description="Cyclic nucleotide-binding" evidence="4">
    <location>
        <begin position="31"/>
        <end position="134"/>
    </location>
</feature>
<dbReference type="Proteomes" id="UP000500755">
    <property type="component" value="Chromosome"/>
</dbReference>
<dbReference type="PROSITE" id="PS50042">
    <property type="entry name" value="CNMP_BINDING_3"/>
    <property type="match status" value="1"/>
</dbReference>
<dbReference type="Gene3D" id="2.60.120.10">
    <property type="entry name" value="Jelly Rolls"/>
    <property type="match status" value="1"/>
</dbReference>